<evidence type="ECO:0000313" key="7">
    <source>
        <dbReference type="Proteomes" id="UP000268535"/>
    </source>
</evidence>
<accession>A0A4P9WPM7</accession>
<evidence type="ECO:0000256" key="5">
    <source>
        <dbReference type="SAM" id="MobiDB-lite"/>
    </source>
</evidence>
<dbReference type="EMBL" id="ML013090">
    <property type="protein sequence ID" value="RKO95091.1"/>
    <property type="molecule type" value="Genomic_DNA"/>
</dbReference>
<sequence length="150" mass="16173">MFLIRPDRPKQSRLRSFLAWKDARKNAKGDKDGDAAGGPGGGGGGAGGADGADAPDGGADGGGGDAKDARARKNTIKLSWEFLPFYSSVLDDADDDGGDDDGEDDDEEDRIAYEAQLARLRAADEMTRTMTREEYMYFSDCRQASFTYKK</sequence>
<dbReference type="GO" id="GO:0000124">
    <property type="term" value="C:SAGA complex"/>
    <property type="evidence" value="ECO:0007669"/>
    <property type="project" value="TreeGrafter"/>
</dbReference>
<dbReference type="GO" id="GO:0006366">
    <property type="term" value="P:transcription by RNA polymerase II"/>
    <property type="evidence" value="ECO:0007669"/>
    <property type="project" value="InterPro"/>
</dbReference>
<keyword evidence="3" id="KW-0804">Transcription</keyword>
<evidence type="ECO:0000256" key="1">
    <source>
        <dbReference type="ARBA" id="ARBA00004123"/>
    </source>
</evidence>
<feature type="region of interest" description="Disordered" evidence="5">
    <location>
        <begin position="24"/>
        <end position="68"/>
    </location>
</feature>
<name>A0A4P9WPM7_9FUNG</name>
<evidence type="ECO:0000313" key="6">
    <source>
        <dbReference type="EMBL" id="RKO95091.1"/>
    </source>
</evidence>
<organism evidence="6 7">
    <name type="scientific">Caulochytrium protostelioides</name>
    <dbReference type="NCBI Taxonomy" id="1555241"/>
    <lineage>
        <taxon>Eukaryota</taxon>
        <taxon>Fungi</taxon>
        <taxon>Fungi incertae sedis</taxon>
        <taxon>Chytridiomycota</taxon>
        <taxon>Chytridiomycota incertae sedis</taxon>
        <taxon>Chytridiomycetes</taxon>
        <taxon>Caulochytriales</taxon>
        <taxon>Caulochytriaceae</taxon>
        <taxon>Caulochytrium</taxon>
    </lineage>
</organism>
<reference evidence="7" key="1">
    <citation type="journal article" date="2018" name="Nat. Microbiol.">
        <title>Leveraging single-cell genomics to expand the fungal tree of life.</title>
        <authorList>
            <person name="Ahrendt S.R."/>
            <person name="Quandt C.A."/>
            <person name="Ciobanu D."/>
            <person name="Clum A."/>
            <person name="Salamov A."/>
            <person name="Andreopoulos B."/>
            <person name="Cheng J.F."/>
            <person name="Woyke T."/>
            <person name="Pelin A."/>
            <person name="Henrissat B."/>
            <person name="Reynolds N.K."/>
            <person name="Benny G.L."/>
            <person name="Smith M.E."/>
            <person name="James T.Y."/>
            <person name="Grigoriev I.V."/>
        </authorList>
    </citation>
    <scope>NUCLEOTIDE SEQUENCE [LARGE SCALE GENOMIC DNA]</scope>
    <source>
        <strain evidence="7">ATCC 52028</strain>
    </source>
</reference>
<keyword evidence="4" id="KW-0539">Nucleus</keyword>
<dbReference type="PANTHER" id="PTHR11380">
    <property type="entry name" value="TRANSCRIPTION INITIATION FACTOR TFIID/SUPT3-RELATED"/>
    <property type="match status" value="1"/>
</dbReference>
<comment type="subcellular location">
    <subcellularLocation>
        <location evidence="1">Nucleus</location>
    </subcellularLocation>
</comment>
<dbReference type="PANTHER" id="PTHR11380:SF16">
    <property type="entry name" value="TRANSCRIPTION INITIATION PROTEIN SPT3 HOMOLOG"/>
    <property type="match status" value="1"/>
</dbReference>
<evidence type="ECO:0000256" key="2">
    <source>
        <dbReference type="ARBA" id="ARBA00023015"/>
    </source>
</evidence>
<evidence type="ECO:0000256" key="3">
    <source>
        <dbReference type="ARBA" id="ARBA00023163"/>
    </source>
</evidence>
<dbReference type="GO" id="GO:0005634">
    <property type="term" value="C:nucleus"/>
    <property type="evidence" value="ECO:0007669"/>
    <property type="project" value="UniProtKB-SubCell"/>
</dbReference>
<evidence type="ECO:0000256" key="4">
    <source>
        <dbReference type="ARBA" id="ARBA00023242"/>
    </source>
</evidence>
<gene>
    <name evidence="6" type="ORF">CAUPRSCDRAFT_13150</name>
</gene>
<feature type="compositionally biased region" description="Gly residues" evidence="5">
    <location>
        <begin position="35"/>
        <end position="50"/>
    </location>
</feature>
<keyword evidence="2" id="KW-0805">Transcription regulation</keyword>
<feature type="compositionally biased region" description="Basic and acidic residues" evidence="5">
    <location>
        <begin position="24"/>
        <end position="34"/>
    </location>
</feature>
<dbReference type="InterPro" id="IPR003195">
    <property type="entry name" value="TFIID_TAF13"/>
</dbReference>
<protein>
    <submittedName>
        <fullName evidence="6">Uncharacterized protein</fullName>
    </submittedName>
</protein>
<dbReference type="Proteomes" id="UP000268535">
    <property type="component" value="Unassembled WGS sequence"/>
</dbReference>
<proteinExistence type="predicted"/>
<dbReference type="AlphaFoldDB" id="A0A4P9WPM7"/>
<dbReference type="GO" id="GO:0003712">
    <property type="term" value="F:transcription coregulator activity"/>
    <property type="evidence" value="ECO:0007669"/>
    <property type="project" value="TreeGrafter"/>
</dbReference>